<dbReference type="Gene3D" id="3.40.50.970">
    <property type="match status" value="1"/>
</dbReference>
<accession>A0A160PM88</accession>
<evidence type="ECO:0000313" key="2">
    <source>
        <dbReference type="Proteomes" id="UP000218244"/>
    </source>
</evidence>
<organism evidence="1 2">
    <name type="scientific">Corynebacterium suranareeae</name>
    <dbReference type="NCBI Taxonomy" id="2506452"/>
    <lineage>
        <taxon>Bacteria</taxon>
        <taxon>Bacillati</taxon>
        <taxon>Actinomycetota</taxon>
        <taxon>Actinomycetes</taxon>
        <taxon>Mycobacteriales</taxon>
        <taxon>Corynebacteriaceae</taxon>
        <taxon>Corynebacterium</taxon>
    </lineage>
</organism>
<dbReference type="AlphaFoldDB" id="A0A160PM88"/>
<proteinExistence type="predicted"/>
<evidence type="ECO:0008006" key="3">
    <source>
        <dbReference type="Google" id="ProtNLM"/>
    </source>
</evidence>
<dbReference type="InterPro" id="IPR029061">
    <property type="entry name" value="THDP-binding"/>
</dbReference>
<dbReference type="KEGG" id="csur:N24_0124"/>
<dbReference type="GO" id="GO:0000287">
    <property type="term" value="F:magnesium ion binding"/>
    <property type="evidence" value="ECO:0007669"/>
    <property type="project" value="UniProtKB-ARBA"/>
</dbReference>
<dbReference type="CDD" id="cd00568">
    <property type="entry name" value="TPP_enzymes"/>
    <property type="match status" value="1"/>
</dbReference>
<keyword evidence="2" id="KW-1185">Reference proteome</keyword>
<gene>
    <name evidence="1" type="ORF">N24_0124</name>
</gene>
<dbReference type="EMBL" id="AP017369">
    <property type="protein sequence ID" value="BAU94386.1"/>
    <property type="molecule type" value="Genomic_DNA"/>
</dbReference>
<dbReference type="Proteomes" id="UP000218244">
    <property type="component" value="Chromosome"/>
</dbReference>
<evidence type="ECO:0000313" key="1">
    <source>
        <dbReference type="EMBL" id="BAU94386.1"/>
    </source>
</evidence>
<name>A0A160PM88_9CORY</name>
<reference evidence="1 2" key="1">
    <citation type="submission" date="2016-02" db="EMBL/GenBank/DDBJ databases">
        <title>Corynebacterium glutamicum N24 whole genome sequencing project.</title>
        <authorList>
            <person name="Matsutani M."/>
            <person name="Nangtapong N."/>
            <person name="Yakushi T."/>
            <person name="Matsushita K."/>
        </authorList>
    </citation>
    <scope>NUCLEOTIDE SEQUENCE [LARGE SCALE GENOMIC DNA]</scope>
    <source>
        <strain evidence="1 2">N24</strain>
    </source>
</reference>
<dbReference type="Gene3D" id="3.40.50.1220">
    <property type="entry name" value="TPP-binding domain"/>
    <property type="match status" value="1"/>
</dbReference>
<protein>
    <recommendedName>
        <fullName evidence="3">Thiamine pyrophosphate enzyme TPP-binding domain-containing protein</fullName>
    </recommendedName>
</protein>
<sequence>MAADVATSAPARGFFHPSGNSRDLVVCGGFAATGAASEIRRADVALVLGAGLNQFTMAFGEAFGELAEVLQVDLETQTTNPRINHFISADNTTVVDAVLLKLRTQNFHAPRQLYLDDNPLTCPGGHFIGGANTYFDLESRDSIVLLGTAFQSIGLGFPTAVGVATAAGQERLTVLVTGNGGDMMALTDADTFLRTECAHHC</sequence>
<dbReference type="SUPFAM" id="SSF52518">
    <property type="entry name" value="Thiamin diphosphate-binding fold (THDP-binding)"/>
    <property type="match status" value="1"/>
</dbReference>